<dbReference type="EMBL" id="JAZHXJ010000325">
    <property type="protein sequence ID" value="KAL1864527.1"/>
    <property type="molecule type" value="Genomic_DNA"/>
</dbReference>
<sequence>MSGLFRHFLPCGGLARTQAESFLSPFFRPQTRPHGDSYITINNSKQPQFRGFCSAWRLLLFCSRCLFQHAEERAFAVISAGPCIRRPGWYGGAVPVASTVGLVKNNRRSNSSHVPMTRLAQTAFLRLPGFDADQCDGCPQWAVPQVLRSCAVCAPRDPAGIARDPMQAIIRSYPA</sequence>
<gene>
    <name evidence="1" type="ORF">VTK73DRAFT_5804</name>
</gene>
<dbReference type="Proteomes" id="UP001586593">
    <property type="component" value="Unassembled WGS sequence"/>
</dbReference>
<proteinExistence type="predicted"/>
<evidence type="ECO:0000313" key="1">
    <source>
        <dbReference type="EMBL" id="KAL1864527.1"/>
    </source>
</evidence>
<comment type="caution">
    <text evidence="1">The sequence shown here is derived from an EMBL/GenBank/DDBJ whole genome shotgun (WGS) entry which is preliminary data.</text>
</comment>
<name>A0ABR3WLM4_9PEZI</name>
<evidence type="ECO:0000313" key="2">
    <source>
        <dbReference type="Proteomes" id="UP001586593"/>
    </source>
</evidence>
<keyword evidence="2" id="KW-1185">Reference proteome</keyword>
<reference evidence="1 2" key="1">
    <citation type="journal article" date="2024" name="Commun. Biol.">
        <title>Comparative genomic analysis of thermophilic fungi reveals convergent evolutionary adaptations and gene losses.</title>
        <authorList>
            <person name="Steindorff A.S."/>
            <person name="Aguilar-Pontes M.V."/>
            <person name="Robinson A.J."/>
            <person name="Andreopoulos B."/>
            <person name="LaButti K."/>
            <person name="Kuo A."/>
            <person name="Mondo S."/>
            <person name="Riley R."/>
            <person name="Otillar R."/>
            <person name="Haridas S."/>
            <person name="Lipzen A."/>
            <person name="Grimwood J."/>
            <person name="Schmutz J."/>
            <person name="Clum A."/>
            <person name="Reid I.D."/>
            <person name="Moisan M.C."/>
            <person name="Butler G."/>
            <person name="Nguyen T.T.M."/>
            <person name="Dewar K."/>
            <person name="Conant G."/>
            <person name="Drula E."/>
            <person name="Henrissat B."/>
            <person name="Hansel C."/>
            <person name="Singer S."/>
            <person name="Hutchinson M.I."/>
            <person name="de Vries R.P."/>
            <person name="Natvig D.O."/>
            <person name="Powell A.J."/>
            <person name="Tsang A."/>
            <person name="Grigoriev I.V."/>
        </authorList>
    </citation>
    <scope>NUCLEOTIDE SEQUENCE [LARGE SCALE GENOMIC DNA]</scope>
    <source>
        <strain evidence="1 2">ATCC 24622</strain>
    </source>
</reference>
<organism evidence="1 2">
    <name type="scientific">Phialemonium thermophilum</name>
    <dbReference type="NCBI Taxonomy" id="223376"/>
    <lineage>
        <taxon>Eukaryota</taxon>
        <taxon>Fungi</taxon>
        <taxon>Dikarya</taxon>
        <taxon>Ascomycota</taxon>
        <taxon>Pezizomycotina</taxon>
        <taxon>Sordariomycetes</taxon>
        <taxon>Sordariomycetidae</taxon>
        <taxon>Cephalothecales</taxon>
        <taxon>Cephalothecaceae</taxon>
        <taxon>Phialemonium</taxon>
    </lineage>
</organism>
<accession>A0ABR3WLM4</accession>
<protein>
    <submittedName>
        <fullName evidence="1">Uncharacterized protein</fullName>
    </submittedName>
</protein>